<evidence type="ECO:0000313" key="7">
    <source>
        <dbReference type="Proteomes" id="UP000479692"/>
    </source>
</evidence>
<evidence type="ECO:0000256" key="5">
    <source>
        <dbReference type="SAM" id="Phobius"/>
    </source>
</evidence>
<keyword evidence="4 5" id="KW-0472">Membrane</keyword>
<sequence length="85" mass="9599">MDIDLTWTGYVAATLTTLAFVPQAVKTLRTRDTRSISLYMYVVFTVGIGFWLLYGIALHSWPMIVSNTVTLGLAGMILAMKLRWR</sequence>
<evidence type="ECO:0000256" key="3">
    <source>
        <dbReference type="ARBA" id="ARBA00022989"/>
    </source>
</evidence>
<dbReference type="Pfam" id="PF04193">
    <property type="entry name" value="PQ-loop"/>
    <property type="match status" value="1"/>
</dbReference>
<comment type="subcellular location">
    <subcellularLocation>
        <location evidence="1">Membrane</location>
        <topology evidence="1">Multi-pass membrane protein</topology>
    </subcellularLocation>
</comment>
<dbReference type="InterPro" id="IPR006603">
    <property type="entry name" value="PQ-loop_rpt"/>
</dbReference>
<protein>
    <recommendedName>
        <fullName evidence="8">Glutathione synthetase</fullName>
    </recommendedName>
</protein>
<organism evidence="6 7">
    <name type="scientific">Noviluteimonas gilva</name>
    <dbReference type="NCBI Taxonomy" id="2682097"/>
    <lineage>
        <taxon>Bacteria</taxon>
        <taxon>Pseudomonadati</taxon>
        <taxon>Pseudomonadota</taxon>
        <taxon>Gammaproteobacteria</taxon>
        <taxon>Lysobacterales</taxon>
        <taxon>Lysobacteraceae</taxon>
        <taxon>Noviluteimonas</taxon>
    </lineage>
</organism>
<proteinExistence type="predicted"/>
<feature type="transmembrane region" description="Helical" evidence="5">
    <location>
        <begin position="6"/>
        <end position="25"/>
    </location>
</feature>
<keyword evidence="7" id="KW-1185">Reference proteome</keyword>
<dbReference type="GO" id="GO:0016020">
    <property type="term" value="C:membrane"/>
    <property type="evidence" value="ECO:0007669"/>
    <property type="project" value="UniProtKB-SubCell"/>
</dbReference>
<reference evidence="6 7" key="1">
    <citation type="submission" date="2019-12" db="EMBL/GenBank/DDBJ databases">
        <authorList>
            <person name="Xu J."/>
        </authorList>
    </citation>
    <scope>NUCLEOTIDE SEQUENCE [LARGE SCALE GENOMIC DNA]</scope>
    <source>
        <strain evidence="6 7">HX-5-24</strain>
    </source>
</reference>
<dbReference type="Proteomes" id="UP000479692">
    <property type="component" value="Unassembled WGS sequence"/>
</dbReference>
<dbReference type="AlphaFoldDB" id="A0A7C9LQC5"/>
<accession>A0A7C9LQC5</accession>
<dbReference type="EMBL" id="WOXT01000005">
    <property type="protein sequence ID" value="MUV15363.1"/>
    <property type="molecule type" value="Genomic_DNA"/>
</dbReference>
<evidence type="ECO:0000256" key="2">
    <source>
        <dbReference type="ARBA" id="ARBA00022692"/>
    </source>
</evidence>
<gene>
    <name evidence="6" type="ORF">GN331_14245</name>
</gene>
<feature type="transmembrane region" description="Helical" evidence="5">
    <location>
        <begin position="37"/>
        <end position="57"/>
    </location>
</feature>
<dbReference type="Gene3D" id="1.20.1280.290">
    <property type="match status" value="1"/>
</dbReference>
<name>A0A7C9LQC5_9GAMM</name>
<dbReference type="RefSeq" id="WP_156642968.1">
    <property type="nucleotide sequence ID" value="NZ_WOXT01000005.1"/>
</dbReference>
<keyword evidence="2 5" id="KW-0812">Transmembrane</keyword>
<dbReference type="GO" id="GO:0051119">
    <property type="term" value="F:sugar transmembrane transporter activity"/>
    <property type="evidence" value="ECO:0007669"/>
    <property type="project" value="InterPro"/>
</dbReference>
<dbReference type="NCBIfam" id="NF037968">
    <property type="entry name" value="SemiSWEET_2"/>
    <property type="match status" value="1"/>
</dbReference>
<evidence type="ECO:0000256" key="4">
    <source>
        <dbReference type="ARBA" id="ARBA00023136"/>
    </source>
</evidence>
<evidence type="ECO:0008006" key="8">
    <source>
        <dbReference type="Google" id="ProtNLM"/>
    </source>
</evidence>
<comment type="caution">
    <text evidence="6">The sequence shown here is derived from an EMBL/GenBank/DDBJ whole genome shotgun (WGS) entry which is preliminary data.</text>
</comment>
<keyword evidence="3 5" id="KW-1133">Transmembrane helix</keyword>
<evidence type="ECO:0000313" key="6">
    <source>
        <dbReference type="EMBL" id="MUV15363.1"/>
    </source>
</evidence>
<feature type="transmembrane region" description="Helical" evidence="5">
    <location>
        <begin position="63"/>
        <end position="82"/>
    </location>
</feature>
<dbReference type="InterPro" id="IPR047662">
    <property type="entry name" value="SemiSWEET"/>
</dbReference>
<evidence type="ECO:0000256" key="1">
    <source>
        <dbReference type="ARBA" id="ARBA00004141"/>
    </source>
</evidence>